<organism evidence="1 2">
    <name type="scientific">Hypholoma sublateritium (strain FD-334 SS-4)</name>
    <dbReference type="NCBI Taxonomy" id="945553"/>
    <lineage>
        <taxon>Eukaryota</taxon>
        <taxon>Fungi</taxon>
        <taxon>Dikarya</taxon>
        <taxon>Basidiomycota</taxon>
        <taxon>Agaricomycotina</taxon>
        <taxon>Agaricomycetes</taxon>
        <taxon>Agaricomycetidae</taxon>
        <taxon>Agaricales</taxon>
        <taxon>Agaricineae</taxon>
        <taxon>Strophariaceae</taxon>
        <taxon>Hypholoma</taxon>
    </lineage>
</organism>
<reference evidence="2" key="1">
    <citation type="submission" date="2014-04" db="EMBL/GenBank/DDBJ databases">
        <title>Evolutionary Origins and Diversification of the Mycorrhizal Mutualists.</title>
        <authorList>
            <consortium name="DOE Joint Genome Institute"/>
            <consortium name="Mycorrhizal Genomics Consortium"/>
            <person name="Kohler A."/>
            <person name="Kuo A."/>
            <person name="Nagy L.G."/>
            <person name="Floudas D."/>
            <person name="Copeland A."/>
            <person name="Barry K.W."/>
            <person name="Cichocki N."/>
            <person name="Veneault-Fourrey C."/>
            <person name="LaButti K."/>
            <person name="Lindquist E.A."/>
            <person name="Lipzen A."/>
            <person name="Lundell T."/>
            <person name="Morin E."/>
            <person name="Murat C."/>
            <person name="Riley R."/>
            <person name="Ohm R."/>
            <person name="Sun H."/>
            <person name="Tunlid A."/>
            <person name="Henrissat B."/>
            <person name="Grigoriev I.V."/>
            <person name="Hibbett D.S."/>
            <person name="Martin F."/>
        </authorList>
    </citation>
    <scope>NUCLEOTIDE SEQUENCE [LARGE SCALE GENOMIC DNA]</scope>
    <source>
        <strain evidence="2">FD-334 SS-4</strain>
    </source>
</reference>
<sequence length="170" mass="20092">MLEPFSMLFFDLRLFYLQNHFCHHTATNCEAFDHDHLECIGDETTRMHMRLRISGLIFEHQRELREYLGVDENEALVLYKFAVSADLHYTDDDSALHWTVRVYNARDVQVATMHIYGDDDRDLSIEAKVSYREFLYEDDQSGTKMLCFCHGEIRNKGCGYWYGADDWNAL</sequence>
<evidence type="ECO:0000313" key="1">
    <source>
        <dbReference type="EMBL" id="KJA25010.1"/>
    </source>
</evidence>
<dbReference type="AlphaFoldDB" id="A0A0D2Q0B0"/>
<protein>
    <submittedName>
        <fullName evidence="1">Uncharacterized protein</fullName>
    </submittedName>
</protein>
<evidence type="ECO:0000313" key="2">
    <source>
        <dbReference type="Proteomes" id="UP000054270"/>
    </source>
</evidence>
<name>A0A0D2Q0B0_HYPSF</name>
<dbReference type="Proteomes" id="UP000054270">
    <property type="component" value="Unassembled WGS sequence"/>
</dbReference>
<proteinExistence type="predicted"/>
<dbReference type="EMBL" id="KN817534">
    <property type="protein sequence ID" value="KJA25010.1"/>
    <property type="molecule type" value="Genomic_DNA"/>
</dbReference>
<keyword evidence="2" id="KW-1185">Reference proteome</keyword>
<accession>A0A0D2Q0B0</accession>
<gene>
    <name evidence="1" type="ORF">HYPSUDRAFT_200246</name>
</gene>